<dbReference type="InParanoid" id="A0A1Q3D9T6"/>
<dbReference type="EMBL" id="BDDD01005236">
    <property type="protein sequence ID" value="GAV89073.1"/>
    <property type="molecule type" value="Genomic_DNA"/>
</dbReference>
<dbReference type="Proteomes" id="UP000187406">
    <property type="component" value="Unassembled WGS sequence"/>
</dbReference>
<keyword evidence="2" id="KW-1185">Reference proteome</keyword>
<name>A0A1Q3D9T6_CEPFO</name>
<organism evidence="1 2">
    <name type="scientific">Cephalotus follicularis</name>
    <name type="common">Albany pitcher plant</name>
    <dbReference type="NCBI Taxonomy" id="3775"/>
    <lineage>
        <taxon>Eukaryota</taxon>
        <taxon>Viridiplantae</taxon>
        <taxon>Streptophyta</taxon>
        <taxon>Embryophyta</taxon>
        <taxon>Tracheophyta</taxon>
        <taxon>Spermatophyta</taxon>
        <taxon>Magnoliopsida</taxon>
        <taxon>eudicotyledons</taxon>
        <taxon>Gunneridae</taxon>
        <taxon>Pentapetalae</taxon>
        <taxon>rosids</taxon>
        <taxon>fabids</taxon>
        <taxon>Oxalidales</taxon>
        <taxon>Cephalotaceae</taxon>
        <taxon>Cephalotus</taxon>
    </lineage>
</organism>
<sequence length="122" mass="13765">MKMHSNHSLSFGRPCGRWRRRISVPAAQVHDWILQNKTVALEHPTVTVTTKENGPPSAPDQDVAMTDAFTSSVKASIIARGPSFIEGNSKSHAFCFKWNLNSDCFLVNRFIYFLSCFNMVFL</sequence>
<comment type="caution">
    <text evidence="1">The sequence shown here is derived from an EMBL/GenBank/DDBJ whole genome shotgun (WGS) entry which is preliminary data.</text>
</comment>
<gene>
    <name evidence="1" type="ORF">CFOL_v3_32493</name>
</gene>
<accession>A0A1Q3D9T6</accession>
<evidence type="ECO:0000313" key="1">
    <source>
        <dbReference type="EMBL" id="GAV89073.1"/>
    </source>
</evidence>
<dbReference type="PANTHER" id="PTHR16052">
    <property type="entry name" value="TBCC DOMAIN-CONTAINING PROTEIN 1"/>
    <property type="match status" value="1"/>
</dbReference>
<evidence type="ECO:0000313" key="2">
    <source>
        <dbReference type="Proteomes" id="UP000187406"/>
    </source>
</evidence>
<dbReference type="AlphaFoldDB" id="A0A1Q3D9T6"/>
<dbReference type="STRING" id="3775.A0A1Q3D9T6"/>
<reference evidence="2" key="1">
    <citation type="submission" date="2016-04" db="EMBL/GenBank/DDBJ databases">
        <title>Cephalotus genome sequencing.</title>
        <authorList>
            <person name="Fukushima K."/>
            <person name="Hasebe M."/>
            <person name="Fang X."/>
        </authorList>
    </citation>
    <scope>NUCLEOTIDE SEQUENCE [LARGE SCALE GENOMIC DNA]</scope>
    <source>
        <strain evidence="2">cv. St1</strain>
    </source>
</reference>
<dbReference type="OrthoDB" id="1742192at2759"/>
<proteinExistence type="predicted"/>
<dbReference type="PANTHER" id="PTHR16052:SF0">
    <property type="entry name" value="TBCC DOMAIN-CONTAINING PROTEIN 1"/>
    <property type="match status" value="1"/>
</dbReference>
<dbReference type="InterPro" id="IPR039589">
    <property type="entry name" value="TBCC1"/>
</dbReference>
<protein>
    <submittedName>
        <fullName evidence="1">Uncharacterized protein</fullName>
    </submittedName>
</protein>